<gene>
    <name evidence="4" type="ORF">AOX59_17155</name>
</gene>
<reference evidence="4 5" key="1">
    <citation type="submission" date="2016-01" db="EMBL/GenBank/DDBJ databases">
        <title>Complete genome sequence of strain Lentibacillus amyloliquefaciens LAM0015T isolated from saline sediment.</title>
        <authorList>
            <person name="Wang J.-L."/>
            <person name="He M.-X."/>
        </authorList>
    </citation>
    <scope>NUCLEOTIDE SEQUENCE [LARGE SCALE GENOMIC DNA]</scope>
    <source>
        <strain evidence="4 5">LAM0015</strain>
    </source>
</reference>
<dbReference type="Gene3D" id="3.30.360.10">
    <property type="entry name" value="Dihydrodipicolinate Reductase, domain 2"/>
    <property type="match status" value="1"/>
</dbReference>
<evidence type="ECO:0000259" key="3">
    <source>
        <dbReference type="Pfam" id="PF02894"/>
    </source>
</evidence>
<organism evidence="4 5">
    <name type="scientific">Lentibacillus amyloliquefaciens</name>
    <dbReference type="NCBI Taxonomy" id="1472767"/>
    <lineage>
        <taxon>Bacteria</taxon>
        <taxon>Bacillati</taxon>
        <taxon>Bacillota</taxon>
        <taxon>Bacilli</taxon>
        <taxon>Bacillales</taxon>
        <taxon>Bacillaceae</taxon>
        <taxon>Lentibacillus</taxon>
    </lineage>
</organism>
<protein>
    <submittedName>
        <fullName evidence="4">Oxidoreductase</fullName>
    </submittedName>
</protein>
<accession>A0A0U4F3S3</accession>
<dbReference type="InterPro" id="IPR004104">
    <property type="entry name" value="Gfo/Idh/MocA-like_OxRdtase_C"/>
</dbReference>
<dbReference type="InterPro" id="IPR036291">
    <property type="entry name" value="NAD(P)-bd_dom_sf"/>
</dbReference>
<dbReference type="Gene3D" id="3.40.50.720">
    <property type="entry name" value="NAD(P)-binding Rossmann-like Domain"/>
    <property type="match status" value="1"/>
</dbReference>
<dbReference type="Pfam" id="PF01408">
    <property type="entry name" value="GFO_IDH_MocA"/>
    <property type="match status" value="1"/>
</dbReference>
<evidence type="ECO:0000256" key="1">
    <source>
        <dbReference type="ARBA" id="ARBA00010928"/>
    </source>
</evidence>
<dbReference type="InterPro" id="IPR050424">
    <property type="entry name" value="Gfo-Idh-MocA_inositol_DH"/>
</dbReference>
<dbReference type="Pfam" id="PF02894">
    <property type="entry name" value="GFO_IDH_MocA_C"/>
    <property type="match status" value="1"/>
</dbReference>
<evidence type="ECO:0000313" key="4">
    <source>
        <dbReference type="EMBL" id="ALX50151.1"/>
    </source>
</evidence>
<keyword evidence="5" id="KW-1185">Reference proteome</keyword>
<dbReference type="GO" id="GO:0000166">
    <property type="term" value="F:nucleotide binding"/>
    <property type="evidence" value="ECO:0007669"/>
    <property type="project" value="InterPro"/>
</dbReference>
<name>A0A0U4F3S3_9BACI</name>
<proteinExistence type="inferred from homology"/>
<feature type="domain" description="Gfo/Idh/MocA-like oxidoreductase N-terminal" evidence="2">
    <location>
        <begin position="37"/>
        <end position="161"/>
    </location>
</feature>
<evidence type="ECO:0000259" key="2">
    <source>
        <dbReference type="Pfam" id="PF01408"/>
    </source>
</evidence>
<dbReference type="InterPro" id="IPR000683">
    <property type="entry name" value="Gfo/Idh/MocA-like_OxRdtase_N"/>
</dbReference>
<dbReference type="PANTHER" id="PTHR43593:SF1">
    <property type="entry name" value="INOSITOL 2-DEHYDROGENASE"/>
    <property type="match status" value="1"/>
</dbReference>
<comment type="similarity">
    <text evidence="1">Belongs to the Gfo/Idh/MocA family.</text>
</comment>
<dbReference type="Proteomes" id="UP000050331">
    <property type="component" value="Chromosome"/>
</dbReference>
<dbReference type="SUPFAM" id="SSF55347">
    <property type="entry name" value="Glyceraldehyde-3-phosphate dehydrogenase-like, C-terminal domain"/>
    <property type="match status" value="1"/>
</dbReference>
<dbReference type="KEGG" id="lao:AOX59_17155"/>
<dbReference type="PANTHER" id="PTHR43593">
    <property type="match status" value="1"/>
</dbReference>
<sequence length="406" mass="46199">MQEVTDLSNNFYTGFFKSDHLSDRDKYLFAKPSPAYKFNIIGAGMIGQEHIRVTMLEGRATIHGIFDINTNSIANTGEFFRREYPAEPDLKVYETLEAVCHDPEVDGLIICTPNYTHKDVIKEAIKSGKHILVEKPMTTTVKDAREISNLAKDYESVFQIGLQYRHKSIYTEATHELLERKAAGNIKTISIVEHRVPFLDKVNQWNKFSHYSGGTMIEKCCHYFDLLNFYAQSKPEKVYATGGMDVNYHDFKYDGNASDIVDNAMVIVNYENGIKAQFNLCMFAPMFYEEIIVCGDKGRLKAYENDDFLPLNREKTYLEVLSGENGPAKTAHPCYPSVIQESGHNGATYYEHKYFIDNMERNHQSTATVEDGFWSIVVGEAAERSIKTGDVINIREMIDAEIGSKL</sequence>
<feature type="domain" description="Gfo/Idh/MocA-like oxidoreductase C-terminal" evidence="3">
    <location>
        <begin position="176"/>
        <end position="393"/>
    </location>
</feature>
<dbReference type="STRING" id="1472767.AOX59_17155"/>
<dbReference type="AlphaFoldDB" id="A0A0U4F3S3"/>
<dbReference type="SUPFAM" id="SSF51735">
    <property type="entry name" value="NAD(P)-binding Rossmann-fold domains"/>
    <property type="match status" value="1"/>
</dbReference>
<evidence type="ECO:0000313" key="5">
    <source>
        <dbReference type="Proteomes" id="UP000050331"/>
    </source>
</evidence>
<dbReference type="EMBL" id="CP013862">
    <property type="protein sequence ID" value="ALX50151.1"/>
    <property type="molecule type" value="Genomic_DNA"/>
</dbReference>